<feature type="compositionally biased region" description="Polar residues" evidence="1">
    <location>
        <begin position="437"/>
        <end position="457"/>
    </location>
</feature>
<feature type="region of interest" description="Disordered" evidence="1">
    <location>
        <begin position="164"/>
        <end position="203"/>
    </location>
</feature>
<evidence type="ECO:0000256" key="1">
    <source>
        <dbReference type="SAM" id="MobiDB-lite"/>
    </source>
</evidence>
<dbReference type="EMBL" id="JAUEPR010000018">
    <property type="protein sequence ID" value="KAK0476990.1"/>
    <property type="molecule type" value="Genomic_DNA"/>
</dbReference>
<accession>A0AA39P488</accession>
<dbReference type="AlphaFoldDB" id="A0AA39P488"/>
<feature type="compositionally biased region" description="Acidic residues" evidence="1">
    <location>
        <begin position="406"/>
        <end position="419"/>
    </location>
</feature>
<feature type="region of interest" description="Disordered" evidence="1">
    <location>
        <begin position="344"/>
        <end position="458"/>
    </location>
</feature>
<feature type="compositionally biased region" description="Low complexity" evidence="1">
    <location>
        <begin position="181"/>
        <end position="200"/>
    </location>
</feature>
<gene>
    <name evidence="2" type="ORF">IW261DRAFT_1566454</name>
</gene>
<keyword evidence="3" id="KW-1185">Reference proteome</keyword>
<proteinExistence type="predicted"/>
<organism evidence="2 3">
    <name type="scientific">Armillaria novae-zelandiae</name>
    <dbReference type="NCBI Taxonomy" id="153914"/>
    <lineage>
        <taxon>Eukaryota</taxon>
        <taxon>Fungi</taxon>
        <taxon>Dikarya</taxon>
        <taxon>Basidiomycota</taxon>
        <taxon>Agaricomycotina</taxon>
        <taxon>Agaricomycetes</taxon>
        <taxon>Agaricomycetidae</taxon>
        <taxon>Agaricales</taxon>
        <taxon>Marasmiineae</taxon>
        <taxon>Physalacriaceae</taxon>
        <taxon>Armillaria</taxon>
    </lineage>
</organism>
<reference evidence="2" key="1">
    <citation type="submission" date="2023-06" db="EMBL/GenBank/DDBJ databases">
        <authorList>
            <consortium name="Lawrence Berkeley National Laboratory"/>
            <person name="Ahrendt S."/>
            <person name="Sahu N."/>
            <person name="Indic B."/>
            <person name="Wong-Bajracharya J."/>
            <person name="Merenyi Z."/>
            <person name="Ke H.-M."/>
            <person name="Monk M."/>
            <person name="Kocsube S."/>
            <person name="Drula E."/>
            <person name="Lipzen A."/>
            <person name="Balint B."/>
            <person name="Henrissat B."/>
            <person name="Andreopoulos B."/>
            <person name="Martin F.M."/>
            <person name="Harder C.B."/>
            <person name="Rigling D."/>
            <person name="Ford K.L."/>
            <person name="Foster G.D."/>
            <person name="Pangilinan J."/>
            <person name="Papanicolaou A."/>
            <person name="Barry K."/>
            <person name="LaButti K."/>
            <person name="Viragh M."/>
            <person name="Koriabine M."/>
            <person name="Yan M."/>
            <person name="Riley R."/>
            <person name="Champramary S."/>
            <person name="Plett K.L."/>
            <person name="Tsai I.J."/>
            <person name="Slot J."/>
            <person name="Sipos G."/>
            <person name="Plett J."/>
            <person name="Nagy L.G."/>
            <person name="Grigoriev I.V."/>
        </authorList>
    </citation>
    <scope>NUCLEOTIDE SEQUENCE</scope>
    <source>
        <strain evidence="2">ICMP 16352</strain>
    </source>
</reference>
<feature type="compositionally biased region" description="Polar residues" evidence="1">
    <location>
        <begin position="224"/>
        <end position="234"/>
    </location>
</feature>
<evidence type="ECO:0000313" key="3">
    <source>
        <dbReference type="Proteomes" id="UP001175227"/>
    </source>
</evidence>
<feature type="region of interest" description="Disordered" evidence="1">
    <location>
        <begin position="216"/>
        <end position="236"/>
    </location>
</feature>
<dbReference type="Proteomes" id="UP001175227">
    <property type="component" value="Unassembled WGS sequence"/>
</dbReference>
<evidence type="ECO:0000313" key="2">
    <source>
        <dbReference type="EMBL" id="KAK0476990.1"/>
    </source>
</evidence>
<evidence type="ECO:0008006" key="4">
    <source>
        <dbReference type="Google" id="ProtNLM"/>
    </source>
</evidence>
<feature type="region of interest" description="Disordered" evidence="1">
    <location>
        <begin position="1"/>
        <end position="88"/>
    </location>
</feature>
<protein>
    <recommendedName>
        <fullName evidence="4">F-box domain-containing protein</fullName>
    </recommendedName>
</protein>
<feature type="compositionally biased region" description="Acidic residues" evidence="1">
    <location>
        <begin position="1"/>
        <end position="15"/>
    </location>
</feature>
<comment type="caution">
    <text evidence="2">The sequence shown here is derived from an EMBL/GenBank/DDBJ whole genome shotgun (WGS) entry which is preliminary data.</text>
</comment>
<feature type="compositionally biased region" description="Basic and acidic residues" evidence="1">
    <location>
        <begin position="16"/>
        <end position="30"/>
    </location>
</feature>
<feature type="compositionally biased region" description="Low complexity" evidence="1">
    <location>
        <begin position="385"/>
        <end position="400"/>
    </location>
</feature>
<name>A0AA39P488_9AGAR</name>
<sequence>MEEDEEEDVPEETVEGESKTERREREKKASETFIFVRPPPAKSNHPLNLQVQLVPPNTRAPGLPTPRQSIDDTIPETPLSRTQSNLSSTSSFASVSSTASGRRMIIPLYNLQAHNVMTNIIVDAGTDAKIAKFTKRGMELIDLAVMEPVEVWAASKVDIRELKQQESRSSTGALMLPTGPSPASSAVSLSSSGSHAPSAASEDKARKNLFGRMFKRNSKDPVSFNPTPNTTPTQARHVRNLSAGSARRSPSPIFPRKSIDVPLAEEEPREVLLPATLGIQPLLSISTPNPAAYPTLVTLFTSSAYPPAARGVFNGRGPAMYVWTVRRWLKGEGGSVLAGMLRGSSQAAVGEGSEVRVEWRRGKSKTKKSAKNPNRPSTARRKRTSVGSVSSVSATSADGTSRSKTEEDDGEESDPEDSETPWTCTVKVKRLGPAIARTSTSTNMDSLKSPRTATEAQSVKVKVGTLSPTPHHPKVVAMLKVPYPLPDVEVERVGIIRRRVVSLEEGQGDGAGRKVVSEGTPVGLVFTAEEIKDVVCSTGLWLVVREGFGGVGKGLNTPLADIEGDLDLLRDAVASLEARRLRLRSLKSDYETALSPIRRLPSEIMMEILSRPWNDDEHGGIPSGRRLAGLSIFAIQEGPWHLGQVCSPWRNVVKTLCPELWASMAIEIVFSKLQALPSLKDGVEILRTVLERSCNHPLDFNFTECDGPEREGEESQLIMKQCFDIMIAHSRRWRAVEMTLHSSYFPRLSHIRGKIDLLRDMYLKCYSDPPSGNFCAFEIAPKLKNLHLKDMHSEANILFPASNLVSFSDIRPFAGDRLNLAYLDVVKSAPKLLSFSYNDYGVQSLNIHPVPDPPSLVMASSVEELSASSPSFLRSLVLPSLKNVTLTTMYDTVYGILEIAPDVVTCPAGALGALHQMLLQSQCSLTRLCLVDADLDDNLAKVIRLMPRLQELAIKFYEWVPETEEVYGPIMQSLVTQLSEVSVVDGSLQHSMVPFLQALTVCLYKILHTYVSFIDSAFVDMVASRLRRPHDVPHLTTLNLLVTGRGWDYGLSEESEETLKCLEDEGLMLDFCLDGGDSDTSDISIW</sequence>